<name>A0A1H9C3I0_9GAMM</name>
<dbReference type="Gene3D" id="3.40.980.10">
    <property type="entry name" value="MoaB/Mog-like domain"/>
    <property type="match status" value="1"/>
</dbReference>
<organism evidence="2 3">
    <name type="scientific">Ectothiorhodospira magna</name>
    <dbReference type="NCBI Taxonomy" id="867345"/>
    <lineage>
        <taxon>Bacteria</taxon>
        <taxon>Pseudomonadati</taxon>
        <taxon>Pseudomonadota</taxon>
        <taxon>Gammaproteobacteria</taxon>
        <taxon>Chromatiales</taxon>
        <taxon>Ectothiorhodospiraceae</taxon>
        <taxon>Ectothiorhodospira</taxon>
    </lineage>
</organism>
<dbReference type="AlphaFoldDB" id="A0A1H9C3I0"/>
<dbReference type="STRING" id="867345.SAMN05421693_11227"/>
<accession>A0A1H9C3I0</accession>
<reference evidence="2 3" key="1">
    <citation type="submission" date="2016-10" db="EMBL/GenBank/DDBJ databases">
        <authorList>
            <person name="de Groot N.N."/>
        </authorList>
    </citation>
    <scope>NUCLEOTIDE SEQUENCE [LARGE SCALE GENOMIC DNA]</scope>
    <source>
        <strain evidence="2 3">B7-7</strain>
    </source>
</reference>
<dbReference type="Proteomes" id="UP000199496">
    <property type="component" value="Unassembled WGS sequence"/>
</dbReference>
<evidence type="ECO:0000259" key="1">
    <source>
        <dbReference type="SMART" id="SM00852"/>
    </source>
</evidence>
<evidence type="ECO:0000313" key="3">
    <source>
        <dbReference type="Proteomes" id="UP000199496"/>
    </source>
</evidence>
<dbReference type="InterPro" id="IPR036425">
    <property type="entry name" value="MoaB/Mog-like_dom_sf"/>
</dbReference>
<dbReference type="InterPro" id="IPR050101">
    <property type="entry name" value="CinA"/>
</dbReference>
<evidence type="ECO:0000313" key="2">
    <source>
        <dbReference type="EMBL" id="SEP95702.1"/>
    </source>
</evidence>
<dbReference type="PANTHER" id="PTHR13939:SF0">
    <property type="entry name" value="NMN AMIDOHYDROLASE-LIKE PROTEIN YFAY"/>
    <property type="match status" value="1"/>
</dbReference>
<sequence length="254" mass="28252">MQIGGLIIGDELLSGKRRDRHMEFLITVLARRGMELSFVRFVGDDPDLLTQSLQQTLDTQALVFSFGGIGATPDDRTRQCFAQAAGVSLDLHPEAVAILEERFGEQTYPHRIRMAELPLGCTLIPNPVNQIPGFSMRHHHCVPGFPTMAWPMVEWVLDTHYTHLFSTVPVIERLILVSDTPESDLVPLMESVLERFPAIRMASLPASAHGCREVELGIKGPADQVAEATRWVIEALNQAARPWVEKPQLSRADG</sequence>
<proteinExistence type="predicted"/>
<dbReference type="RefSeq" id="WP_090206026.1">
    <property type="nucleotide sequence ID" value="NZ_FOFO01000012.1"/>
</dbReference>
<dbReference type="SUPFAM" id="SSF53218">
    <property type="entry name" value="Molybdenum cofactor biosynthesis proteins"/>
    <property type="match status" value="1"/>
</dbReference>
<gene>
    <name evidence="2" type="ORF">SAMN05421693_11227</name>
</gene>
<keyword evidence="3" id="KW-1185">Reference proteome</keyword>
<feature type="domain" description="MoaB/Mog" evidence="1">
    <location>
        <begin position="4"/>
        <end position="164"/>
    </location>
</feature>
<dbReference type="InterPro" id="IPR001453">
    <property type="entry name" value="MoaB/Mog_dom"/>
</dbReference>
<protein>
    <submittedName>
        <fullName evidence="2">Predicted nucleotide-utilizing enzyme</fullName>
    </submittedName>
</protein>
<dbReference type="SMART" id="SM00852">
    <property type="entry name" value="MoCF_biosynth"/>
    <property type="match status" value="1"/>
</dbReference>
<dbReference type="EMBL" id="FOFO01000012">
    <property type="protein sequence ID" value="SEP95702.1"/>
    <property type="molecule type" value="Genomic_DNA"/>
</dbReference>
<dbReference type="CDD" id="cd00885">
    <property type="entry name" value="cinA"/>
    <property type="match status" value="1"/>
</dbReference>
<dbReference type="OrthoDB" id="9801454at2"/>
<dbReference type="Pfam" id="PF00994">
    <property type="entry name" value="MoCF_biosynth"/>
    <property type="match status" value="1"/>
</dbReference>
<dbReference type="PANTHER" id="PTHR13939">
    <property type="entry name" value="NICOTINAMIDE-NUCLEOTIDE AMIDOHYDROLASE PNCC"/>
    <property type="match status" value="1"/>
</dbReference>